<dbReference type="Gene3D" id="3.40.50.720">
    <property type="entry name" value="NAD(P)-binding Rossmann-like Domain"/>
    <property type="match status" value="1"/>
</dbReference>
<dbReference type="SUPFAM" id="SSF51735">
    <property type="entry name" value="NAD(P)-binding Rossmann-fold domains"/>
    <property type="match status" value="1"/>
</dbReference>
<protein>
    <submittedName>
        <fullName evidence="2">Glucose 1-dehydrogenase 1</fullName>
        <ecNumber evidence="2">1.1.1.47</ecNumber>
    </submittedName>
</protein>
<dbReference type="PANTHER" id="PTHR43975:SF2">
    <property type="entry name" value="EG:BACR7A4.14 PROTEIN-RELATED"/>
    <property type="match status" value="1"/>
</dbReference>
<keyword evidence="2" id="KW-0560">Oxidoreductase</keyword>
<dbReference type="EC" id="1.1.1.47" evidence="2"/>
<name>A0A1T4N167_9GAMM</name>
<comment type="similarity">
    <text evidence="1">Belongs to the short-chain dehydrogenases/reductases (SDR) family.</text>
</comment>
<accession>A0A1T4N167</accession>
<dbReference type="GO" id="GO:0047936">
    <property type="term" value="F:glucose 1-dehydrogenase [NAD(P)+] activity"/>
    <property type="evidence" value="ECO:0007669"/>
    <property type="project" value="UniProtKB-EC"/>
</dbReference>
<dbReference type="CDD" id="cd05233">
    <property type="entry name" value="SDR_c"/>
    <property type="match status" value="1"/>
</dbReference>
<evidence type="ECO:0000313" key="3">
    <source>
        <dbReference type="Proteomes" id="UP000191116"/>
    </source>
</evidence>
<evidence type="ECO:0000313" key="2">
    <source>
        <dbReference type="EMBL" id="SJZ73039.1"/>
    </source>
</evidence>
<dbReference type="InterPro" id="IPR036291">
    <property type="entry name" value="NAD(P)-bd_dom_sf"/>
</dbReference>
<dbReference type="Pfam" id="PF13561">
    <property type="entry name" value="adh_short_C2"/>
    <property type="match status" value="1"/>
</dbReference>
<dbReference type="EMBL" id="FUWP01000002">
    <property type="protein sequence ID" value="SJZ73039.1"/>
    <property type="molecule type" value="Genomic_DNA"/>
</dbReference>
<dbReference type="PRINTS" id="PR00080">
    <property type="entry name" value="SDRFAMILY"/>
</dbReference>
<evidence type="ECO:0000256" key="1">
    <source>
        <dbReference type="ARBA" id="ARBA00006484"/>
    </source>
</evidence>
<dbReference type="InterPro" id="IPR002347">
    <property type="entry name" value="SDR_fam"/>
</dbReference>
<dbReference type="NCBIfam" id="NF005559">
    <property type="entry name" value="PRK07231.1"/>
    <property type="match status" value="1"/>
</dbReference>
<dbReference type="FunFam" id="3.40.50.720:FF:000084">
    <property type="entry name" value="Short-chain dehydrogenase reductase"/>
    <property type="match status" value="1"/>
</dbReference>
<proteinExistence type="inferred from homology"/>
<sequence length="253" mass="26831">MNRFEGKVVIITGAGNGMGKAAAHRFASEGAIVVLADLYQDALDKVHSELNASKTLSVKTDVSNEAEVKNLIEQTIKNFNKIDILINNAGVHIPGTILDGSIQDWEKISSVNINGAIYCSKYALPHLIESKGCIVNNASVSGLGADWGAAYYCVSKGAIVNLTRVLALDFGLQGVRVNSVCPSLVKTNMTNSWPDDIRNKFNERIPLGRAAEPEEVAAVMSFLASDDASFVNGVNLPVDGGVTASDGQPKIVA</sequence>
<dbReference type="InterPro" id="IPR020904">
    <property type="entry name" value="Sc_DH/Rdtase_CS"/>
</dbReference>
<gene>
    <name evidence="2" type="primary">gdhI</name>
    <name evidence="2" type="ORF">CZ814_00570</name>
</gene>
<dbReference type="PRINTS" id="PR00081">
    <property type="entry name" value="GDHRDH"/>
</dbReference>
<organism evidence="2 3">
    <name type="scientific">Photobacterium toruni</name>
    <dbReference type="NCBI Taxonomy" id="1935446"/>
    <lineage>
        <taxon>Bacteria</taxon>
        <taxon>Pseudomonadati</taxon>
        <taxon>Pseudomonadota</taxon>
        <taxon>Gammaproteobacteria</taxon>
        <taxon>Vibrionales</taxon>
        <taxon>Vibrionaceae</taxon>
        <taxon>Photobacterium</taxon>
    </lineage>
</organism>
<reference evidence="2 3" key="1">
    <citation type="submission" date="2017-02" db="EMBL/GenBank/DDBJ databases">
        <authorList>
            <person name="Peterson S.W."/>
        </authorList>
    </citation>
    <scope>NUCLEOTIDE SEQUENCE [LARGE SCALE GENOMIC DNA]</scope>
    <source>
        <strain evidence="2 3">CECT 9189</strain>
    </source>
</reference>
<dbReference type="AlphaFoldDB" id="A0A1T4N167"/>
<dbReference type="RefSeq" id="WP_080173364.1">
    <property type="nucleotide sequence ID" value="NZ_AP024854.1"/>
</dbReference>
<dbReference type="PANTHER" id="PTHR43975">
    <property type="entry name" value="ZGC:101858"/>
    <property type="match status" value="1"/>
</dbReference>
<dbReference type="Proteomes" id="UP000191116">
    <property type="component" value="Unassembled WGS sequence"/>
</dbReference>
<dbReference type="OrthoDB" id="8613661at2"/>
<dbReference type="PROSITE" id="PS00061">
    <property type="entry name" value="ADH_SHORT"/>
    <property type="match status" value="1"/>
</dbReference>